<evidence type="ECO:0000313" key="3">
    <source>
        <dbReference type="Proteomes" id="UP000078272"/>
    </source>
</evidence>
<evidence type="ECO:0000313" key="2">
    <source>
        <dbReference type="EMBL" id="KTR05062.1"/>
    </source>
</evidence>
<dbReference type="InterPro" id="IPR025310">
    <property type="entry name" value="DUF4164"/>
</dbReference>
<dbReference type="EMBL" id="LDPZ01000030">
    <property type="protein sequence ID" value="KTQ94055.1"/>
    <property type="molecule type" value="Genomic_DNA"/>
</dbReference>
<dbReference type="PATRIC" id="fig|401562.3.peg.2593"/>
<protein>
    <recommendedName>
        <fullName evidence="5">Tropomyosin</fullName>
    </recommendedName>
</protein>
<dbReference type="EMBL" id="LDQA01000028">
    <property type="protein sequence ID" value="KTR05062.1"/>
    <property type="molecule type" value="Genomic_DNA"/>
</dbReference>
<proteinExistence type="predicted"/>
<dbReference type="eggNOG" id="ENOG5033GPU">
    <property type="taxonomic scope" value="Bacteria"/>
</dbReference>
<keyword evidence="4" id="KW-1185">Reference proteome</keyword>
<name>A0A175RQC6_9HYPH</name>
<dbReference type="Proteomes" id="UP000078529">
    <property type="component" value="Unassembled WGS sequence"/>
</dbReference>
<dbReference type="STRING" id="401562.NS365_13710"/>
<evidence type="ECO:0000313" key="1">
    <source>
        <dbReference type="EMBL" id="KTQ94055.1"/>
    </source>
</evidence>
<dbReference type="Pfam" id="PF13747">
    <property type="entry name" value="DUF4164"/>
    <property type="match status" value="1"/>
</dbReference>
<sequence length="93" mass="10425">MPDAGPLTDATNRLQASLERLERAVDRRLSRDHVVISAEEEVQRMTADRSRLAGELDTALTRASRLDAANREVSRRLVAAMETIRDVLAQRRG</sequence>
<comment type="caution">
    <text evidence="2">The sequence shown here is derived from an EMBL/GenBank/DDBJ whole genome shotgun (WGS) entry which is preliminary data.</text>
</comment>
<gene>
    <name evidence="1" type="ORF">NS226_14470</name>
    <name evidence="2" type="ORF">NS365_13710</name>
</gene>
<evidence type="ECO:0008006" key="5">
    <source>
        <dbReference type="Google" id="ProtNLM"/>
    </source>
</evidence>
<organism evidence="2 4">
    <name type="scientific">Aureimonas ureilytica</name>
    <dbReference type="NCBI Taxonomy" id="401562"/>
    <lineage>
        <taxon>Bacteria</taxon>
        <taxon>Pseudomonadati</taxon>
        <taxon>Pseudomonadota</taxon>
        <taxon>Alphaproteobacteria</taxon>
        <taxon>Hyphomicrobiales</taxon>
        <taxon>Aurantimonadaceae</taxon>
        <taxon>Aureimonas</taxon>
    </lineage>
</organism>
<dbReference type="RefSeq" id="WP_058600827.1">
    <property type="nucleotide sequence ID" value="NZ_LDPZ01000030.1"/>
</dbReference>
<dbReference type="OrthoDB" id="8001694at2"/>
<evidence type="ECO:0000313" key="4">
    <source>
        <dbReference type="Proteomes" id="UP000078529"/>
    </source>
</evidence>
<dbReference type="AlphaFoldDB" id="A0A175RQC6"/>
<dbReference type="Proteomes" id="UP000078272">
    <property type="component" value="Unassembled WGS sequence"/>
</dbReference>
<reference evidence="3 4" key="1">
    <citation type="journal article" date="2016" name="Front. Microbiol.">
        <title>Genomic Resource of Rice Seed Associated Bacteria.</title>
        <authorList>
            <person name="Midha S."/>
            <person name="Bansal K."/>
            <person name="Sharma S."/>
            <person name="Kumar N."/>
            <person name="Patil P.P."/>
            <person name="Chaudhry V."/>
            <person name="Patil P.B."/>
        </authorList>
    </citation>
    <scope>NUCLEOTIDE SEQUENCE [LARGE SCALE GENOMIC DNA]</scope>
    <source>
        <strain evidence="1 3">NS226</strain>
        <strain evidence="2 4">NS365</strain>
    </source>
</reference>
<accession>A0A175RQC6</accession>